<accession>A0ABU8WP50</accession>
<dbReference type="SUPFAM" id="SSF53901">
    <property type="entry name" value="Thiolase-like"/>
    <property type="match status" value="1"/>
</dbReference>
<dbReference type="Proteomes" id="UP001385892">
    <property type="component" value="Unassembled WGS sequence"/>
</dbReference>
<evidence type="ECO:0000313" key="1">
    <source>
        <dbReference type="EMBL" id="MEJ8849311.1"/>
    </source>
</evidence>
<reference evidence="1 2" key="1">
    <citation type="submission" date="2024-03" db="EMBL/GenBank/DDBJ databases">
        <title>Novel species of the genus Variovorax.</title>
        <authorList>
            <person name="Liu Q."/>
            <person name="Xin Y.-H."/>
        </authorList>
    </citation>
    <scope>NUCLEOTIDE SEQUENCE [LARGE SCALE GENOMIC DNA]</scope>
    <source>
        <strain evidence="1 2">KACC 18900</strain>
    </source>
</reference>
<evidence type="ECO:0008006" key="3">
    <source>
        <dbReference type="Google" id="ProtNLM"/>
    </source>
</evidence>
<organism evidence="1 2">
    <name type="scientific">Variovorax rhizosphaerae</name>
    <dbReference type="NCBI Taxonomy" id="1836200"/>
    <lineage>
        <taxon>Bacteria</taxon>
        <taxon>Pseudomonadati</taxon>
        <taxon>Pseudomonadota</taxon>
        <taxon>Betaproteobacteria</taxon>
        <taxon>Burkholderiales</taxon>
        <taxon>Comamonadaceae</taxon>
        <taxon>Variovorax</taxon>
    </lineage>
</organism>
<dbReference type="EMBL" id="JBBKZT010000010">
    <property type="protein sequence ID" value="MEJ8849311.1"/>
    <property type="molecule type" value="Genomic_DNA"/>
</dbReference>
<gene>
    <name evidence="1" type="ORF">WKW82_21845</name>
</gene>
<proteinExistence type="predicted"/>
<dbReference type="RefSeq" id="WP_340344440.1">
    <property type="nucleotide sequence ID" value="NZ_JBBKZT010000010.1"/>
</dbReference>
<name>A0ABU8WP50_9BURK</name>
<protein>
    <recommendedName>
        <fullName evidence="3">Beta-ketoacyl synthase N-terminal domain-containing protein</fullName>
    </recommendedName>
</protein>
<dbReference type="Gene3D" id="3.40.47.10">
    <property type="match status" value="1"/>
</dbReference>
<evidence type="ECO:0000313" key="2">
    <source>
        <dbReference type="Proteomes" id="UP001385892"/>
    </source>
</evidence>
<dbReference type="InterPro" id="IPR016039">
    <property type="entry name" value="Thiolase-like"/>
</dbReference>
<comment type="caution">
    <text evidence="1">The sequence shown here is derived from an EMBL/GenBank/DDBJ whole genome shotgun (WGS) entry which is preliminary data.</text>
</comment>
<sequence length="374" mass="39063">MVAILAHAMVSSLGCDSADACAAARAGLTRAALIDGMEVSAAADGNPEPVVVHAVPVLTKGFEGEARLQRMVDHALLEMKVLLSRSGTLRDRVGAYFAVPDPAREYQALDLITAEAERQEKSEIAGRLAMQPFDGSSAQRMLTRAADAAEWPGTIKLMRASAAGQAAALACMAAARQDLEEDRLDLAIVAAVDSLVSPATLIWLHQCHRLKTTDMPIGLMPGEGCVMLAMARGGEGVQGHVLDAALGQEPLSLWSGATSVGQGLGEVMSRVAQSAGWKDAEASAWVISDHNGEVYRANEWGHALVRLQGAWPAASDPTVWFPAISFGDTGSAAPLIGACMALRAFERGHAPADRAMVLASSEGEARAALVLAAP</sequence>
<keyword evidence="2" id="KW-1185">Reference proteome</keyword>